<feature type="compositionally biased region" description="Low complexity" evidence="1">
    <location>
        <begin position="316"/>
        <end position="361"/>
    </location>
</feature>
<organism evidence="2 3">
    <name type="scientific">Kineosporia succinea</name>
    <dbReference type="NCBI Taxonomy" id="84632"/>
    <lineage>
        <taxon>Bacteria</taxon>
        <taxon>Bacillati</taxon>
        <taxon>Actinomycetota</taxon>
        <taxon>Actinomycetes</taxon>
        <taxon>Kineosporiales</taxon>
        <taxon>Kineosporiaceae</taxon>
        <taxon>Kineosporia</taxon>
    </lineage>
</organism>
<dbReference type="RefSeq" id="WP_307244275.1">
    <property type="nucleotide sequence ID" value="NZ_JAUSQZ010000001.1"/>
</dbReference>
<feature type="region of interest" description="Disordered" evidence="1">
    <location>
        <begin position="311"/>
        <end position="382"/>
    </location>
</feature>
<evidence type="ECO:0000313" key="2">
    <source>
        <dbReference type="EMBL" id="MDP9827783.1"/>
    </source>
</evidence>
<dbReference type="EMBL" id="JAUSQZ010000001">
    <property type="protein sequence ID" value="MDP9827783.1"/>
    <property type="molecule type" value="Genomic_DNA"/>
</dbReference>
<feature type="compositionally biased region" description="Polar residues" evidence="1">
    <location>
        <begin position="362"/>
        <end position="374"/>
    </location>
</feature>
<name>A0ABT9P512_9ACTN</name>
<evidence type="ECO:0000313" key="3">
    <source>
        <dbReference type="Proteomes" id="UP001235712"/>
    </source>
</evidence>
<sequence length="382" mass="40240">MKTWLLRLGGPALIPVVGLLLCLALVPFAPRAGASPSAAETAPPPSPTPVTSTSPAPVGQCADDSTAGKRVLALYVRGDDQSDRFAANESRFRSWLDTVDRAFVYSSRINGGGWRKVRWARDAMTCQQVVEDVVVPQTSMEDTDTITAALKAQGYDRADRKYVVWYDQAGCGVGFGAGGNDLPDWYNLYNYGPHYAMIGTSCWSWSTTLHELLHTLGAVNPSAPHASEKGHCWDANDVLCYDDEGLPAGGLKQVCKLPARASKAGLAANVIDCNGDDYFNTAPPAGSYLATHWNVADSEFLYDQEPVKATAGSASAGQTQQVPAGQAQQAPAGQTQQAPTGQLPAGQTPGAPAATEGTAQTSTRQGTDGKSSPPDSGRPVEP</sequence>
<proteinExistence type="predicted"/>
<feature type="region of interest" description="Disordered" evidence="1">
    <location>
        <begin position="34"/>
        <end position="63"/>
    </location>
</feature>
<evidence type="ECO:0008006" key="4">
    <source>
        <dbReference type="Google" id="ProtNLM"/>
    </source>
</evidence>
<dbReference type="Proteomes" id="UP001235712">
    <property type="component" value="Unassembled WGS sequence"/>
</dbReference>
<evidence type="ECO:0000256" key="1">
    <source>
        <dbReference type="SAM" id="MobiDB-lite"/>
    </source>
</evidence>
<protein>
    <recommendedName>
        <fullName evidence="4">Reprolysin-like metallo-peptidase family M12B</fullName>
    </recommendedName>
</protein>
<reference evidence="2 3" key="1">
    <citation type="submission" date="2023-07" db="EMBL/GenBank/DDBJ databases">
        <title>Sequencing the genomes of 1000 actinobacteria strains.</title>
        <authorList>
            <person name="Klenk H.-P."/>
        </authorList>
    </citation>
    <scope>NUCLEOTIDE SEQUENCE [LARGE SCALE GENOMIC DNA]</scope>
    <source>
        <strain evidence="2 3">DSM 44388</strain>
    </source>
</reference>
<accession>A0ABT9P512</accession>
<comment type="caution">
    <text evidence="2">The sequence shown here is derived from an EMBL/GenBank/DDBJ whole genome shotgun (WGS) entry which is preliminary data.</text>
</comment>
<keyword evidence="3" id="KW-1185">Reference proteome</keyword>
<gene>
    <name evidence="2" type="ORF">J2S57_003532</name>
</gene>